<dbReference type="AlphaFoldDB" id="A0A0L0UHM5"/>
<evidence type="ECO:0000313" key="1">
    <source>
        <dbReference type="EMBL" id="KNE86592.1"/>
    </source>
</evidence>
<proteinExistence type="predicted"/>
<organism evidence="1 2">
    <name type="scientific">Puccinia striiformis f. sp. tritici PST-78</name>
    <dbReference type="NCBI Taxonomy" id="1165861"/>
    <lineage>
        <taxon>Eukaryota</taxon>
        <taxon>Fungi</taxon>
        <taxon>Dikarya</taxon>
        <taxon>Basidiomycota</taxon>
        <taxon>Pucciniomycotina</taxon>
        <taxon>Pucciniomycetes</taxon>
        <taxon>Pucciniales</taxon>
        <taxon>Pucciniaceae</taxon>
        <taxon>Puccinia</taxon>
    </lineage>
</organism>
<dbReference type="Proteomes" id="UP000054564">
    <property type="component" value="Unassembled WGS sequence"/>
</dbReference>
<name>A0A0L0UHM5_9BASI</name>
<keyword evidence="2" id="KW-1185">Reference proteome</keyword>
<reference evidence="2" key="1">
    <citation type="submission" date="2014-03" db="EMBL/GenBank/DDBJ databases">
        <title>The Genome Sequence of Puccinia striiformis f. sp. tritici PST-78.</title>
        <authorList>
            <consortium name="The Broad Institute Genome Sequencing Platform"/>
            <person name="Cuomo C."/>
            <person name="Hulbert S."/>
            <person name="Chen X."/>
            <person name="Walker B."/>
            <person name="Young S.K."/>
            <person name="Zeng Q."/>
            <person name="Gargeya S."/>
            <person name="Fitzgerald M."/>
            <person name="Haas B."/>
            <person name="Abouelleil A."/>
            <person name="Alvarado L."/>
            <person name="Arachchi H.M."/>
            <person name="Berlin A.M."/>
            <person name="Chapman S.B."/>
            <person name="Goldberg J."/>
            <person name="Griggs A."/>
            <person name="Gujja S."/>
            <person name="Hansen M."/>
            <person name="Howarth C."/>
            <person name="Imamovic A."/>
            <person name="Larimer J."/>
            <person name="McCowan C."/>
            <person name="Montmayeur A."/>
            <person name="Murphy C."/>
            <person name="Neiman D."/>
            <person name="Pearson M."/>
            <person name="Priest M."/>
            <person name="Roberts A."/>
            <person name="Saif S."/>
            <person name="Shea T."/>
            <person name="Sisk P."/>
            <person name="Sykes S."/>
            <person name="Wortman J."/>
            <person name="Nusbaum C."/>
            <person name="Birren B."/>
        </authorList>
    </citation>
    <scope>NUCLEOTIDE SEQUENCE [LARGE SCALE GENOMIC DNA]</scope>
    <source>
        <strain evidence="2">race PST-78</strain>
    </source>
</reference>
<accession>A0A0L0UHM5</accession>
<feature type="non-terminal residue" evidence="1">
    <location>
        <position position="128"/>
    </location>
</feature>
<gene>
    <name evidence="1" type="ORF">PSTG_20046</name>
</gene>
<protein>
    <submittedName>
        <fullName evidence="1">Uncharacterized protein</fullName>
    </submittedName>
</protein>
<sequence length="128" mass="14446">MGELDNEITLTLKRWPCWKGTPAPLRPLTAPEAPSAEEPPDLVAQHMLNAFVVAILREVEQYFLQEARRQREETVGLPVIQVMHILQDSMLSSRQSQFSCSASVEEYKLIEKSKTGETPGKNRGPQED</sequence>
<evidence type="ECO:0000313" key="2">
    <source>
        <dbReference type="Proteomes" id="UP000054564"/>
    </source>
</evidence>
<dbReference type="EMBL" id="AJIL01008979">
    <property type="protein sequence ID" value="KNE86592.1"/>
    <property type="molecule type" value="Genomic_DNA"/>
</dbReference>
<comment type="caution">
    <text evidence="1">The sequence shown here is derived from an EMBL/GenBank/DDBJ whole genome shotgun (WGS) entry which is preliminary data.</text>
</comment>